<accession>A0A1L6BZV6</accession>
<dbReference type="Gene3D" id="2.30.150.10">
    <property type="entry name" value="DNA-directed RNA polymerase, beta subunit, external 1 domain"/>
    <property type="match status" value="1"/>
</dbReference>
<evidence type="ECO:0000313" key="10">
    <source>
        <dbReference type="EMBL" id="APQ42932.1"/>
    </source>
</evidence>
<evidence type="ECO:0000256" key="4">
    <source>
        <dbReference type="ARBA" id="ARBA00022679"/>
    </source>
</evidence>
<dbReference type="GO" id="GO:0003677">
    <property type="term" value="F:DNA binding"/>
    <property type="evidence" value="ECO:0007669"/>
    <property type="project" value="InterPro"/>
</dbReference>
<dbReference type="AlphaFoldDB" id="A0A1L6BZV6"/>
<dbReference type="EMBL" id="KX881915">
    <property type="protein sequence ID" value="APQ42932.1"/>
    <property type="molecule type" value="Genomic_DNA"/>
</dbReference>
<protein>
    <recommendedName>
        <fullName evidence="2">DNA-directed RNA polymerase</fullName>
        <ecNumber evidence="2">2.7.7.6</ecNumber>
    </recommendedName>
</protein>
<dbReference type="PANTHER" id="PTHR20856">
    <property type="entry name" value="DNA-DIRECTED RNA POLYMERASE I SUBUNIT 2"/>
    <property type="match status" value="1"/>
</dbReference>
<dbReference type="InterPro" id="IPR007121">
    <property type="entry name" value="RNA_pol_bsu_CS"/>
</dbReference>
<comment type="catalytic activity">
    <reaction evidence="7">
        <text>RNA(n) + a ribonucleoside 5'-triphosphate = RNA(n+1) + diphosphate</text>
        <dbReference type="Rhea" id="RHEA:21248"/>
        <dbReference type="Rhea" id="RHEA-COMP:14527"/>
        <dbReference type="Rhea" id="RHEA-COMP:17342"/>
        <dbReference type="ChEBI" id="CHEBI:33019"/>
        <dbReference type="ChEBI" id="CHEBI:61557"/>
        <dbReference type="ChEBI" id="CHEBI:140395"/>
        <dbReference type="EC" id="2.7.7.6"/>
    </reaction>
</comment>
<gene>
    <name evidence="10" type="ORF">BLAP_28</name>
</gene>
<comment type="similarity">
    <text evidence="1">Belongs to the RNA polymerase beta chain family.</text>
</comment>
<dbReference type="InterPro" id="IPR015712">
    <property type="entry name" value="DNA-dir_RNA_pol_su2"/>
</dbReference>
<dbReference type="EC" id="2.7.7.6" evidence="2"/>
<feature type="domain" description="DNA-directed RNA polymerase subunit 2 hybrid-binding" evidence="8">
    <location>
        <begin position="521"/>
        <end position="887"/>
    </location>
</feature>
<dbReference type="Gene3D" id="2.40.50.100">
    <property type="match status" value="1"/>
</dbReference>
<dbReference type="Gene3D" id="3.90.1100.10">
    <property type="match status" value="1"/>
</dbReference>
<dbReference type="InterPro" id="IPR037033">
    <property type="entry name" value="DNA-dir_RNAP_su2_hyb_sf"/>
</dbReference>
<dbReference type="PROSITE" id="PS01166">
    <property type="entry name" value="RNA_POL_BETA"/>
    <property type="match status" value="1"/>
</dbReference>
<evidence type="ECO:0000259" key="8">
    <source>
        <dbReference type="Pfam" id="PF00562"/>
    </source>
</evidence>
<proteinExistence type="inferred from homology"/>
<evidence type="ECO:0000256" key="1">
    <source>
        <dbReference type="ARBA" id="ARBA00006835"/>
    </source>
</evidence>
<dbReference type="GO" id="GO:0003899">
    <property type="term" value="F:DNA-directed RNA polymerase activity"/>
    <property type="evidence" value="ECO:0007669"/>
    <property type="project" value="UniProtKB-EC"/>
</dbReference>
<dbReference type="InterPro" id="IPR042107">
    <property type="entry name" value="DNA-dir_RNA_pol_bsu_ext_1_sf"/>
</dbReference>
<keyword evidence="6" id="KW-0804">Transcription</keyword>
<evidence type="ECO:0000256" key="6">
    <source>
        <dbReference type="ARBA" id="ARBA00023163"/>
    </source>
</evidence>
<dbReference type="Pfam" id="PF04560">
    <property type="entry name" value="RNA_pol_Rpb2_7"/>
    <property type="match status" value="1"/>
</dbReference>
<keyword evidence="5" id="KW-0548">Nucleotidyltransferase</keyword>
<feature type="domain" description="RNA polymerase Rpb2" evidence="9">
    <location>
        <begin position="901"/>
        <end position="965"/>
    </location>
</feature>
<dbReference type="GO" id="GO:0006351">
    <property type="term" value="P:DNA-templated transcription"/>
    <property type="evidence" value="ECO:0007669"/>
    <property type="project" value="InterPro"/>
</dbReference>
<name>A0A1L6BZV6_9APIC</name>
<dbReference type="GO" id="GO:0000428">
    <property type="term" value="C:DNA-directed RNA polymerase complex"/>
    <property type="evidence" value="ECO:0007669"/>
    <property type="project" value="UniProtKB-KW"/>
</dbReference>
<reference evidence="10" key="1">
    <citation type="journal article" date="2016" name="Vet. Parasitol.">
        <title>The apicoplast genomes of two taxonomic units of Babesia from sheep.</title>
        <authorList>
            <person name="Wang T."/>
            <person name="Guan G."/>
            <person name="Korhonen P.K."/>
            <person name="Koehler A.V."/>
            <person name="Hall R.S."/>
            <person name="Young N.D."/>
            <person name="Yin H."/>
            <person name="Gasser R.B."/>
        </authorList>
    </citation>
    <scope>NUCLEOTIDE SEQUENCE</scope>
</reference>
<dbReference type="InterPro" id="IPR007120">
    <property type="entry name" value="DNA-dir_RNAP_su2_dom"/>
</dbReference>
<dbReference type="GO" id="GO:0032549">
    <property type="term" value="F:ribonucleoside binding"/>
    <property type="evidence" value="ECO:0007669"/>
    <property type="project" value="InterPro"/>
</dbReference>
<evidence type="ECO:0000259" key="9">
    <source>
        <dbReference type="Pfam" id="PF04560"/>
    </source>
</evidence>
<dbReference type="Pfam" id="PF00562">
    <property type="entry name" value="RNA_pol_Rpb2_6"/>
    <property type="match status" value="1"/>
</dbReference>
<organism evidence="10">
    <name type="scientific">Babesia sp. Lintan</name>
    <dbReference type="NCBI Taxonomy" id="462223"/>
    <lineage>
        <taxon>Eukaryota</taxon>
        <taxon>Sar</taxon>
        <taxon>Alveolata</taxon>
        <taxon>Apicomplexa</taxon>
        <taxon>Aconoidasida</taxon>
        <taxon>Piroplasmida</taxon>
        <taxon>Babesiidae</taxon>
        <taxon>Babesia</taxon>
    </lineage>
</organism>
<keyword evidence="4" id="KW-0808">Transferase</keyword>
<dbReference type="Gene3D" id="2.40.270.10">
    <property type="entry name" value="DNA-directed RNA polymerase, subunit 2, domain 6"/>
    <property type="match status" value="2"/>
</dbReference>
<dbReference type="InterPro" id="IPR007641">
    <property type="entry name" value="RNA_pol_Rpb2_7"/>
</dbReference>
<dbReference type="SUPFAM" id="SSF64484">
    <property type="entry name" value="beta and beta-prime subunits of DNA dependent RNA-polymerase"/>
    <property type="match status" value="1"/>
</dbReference>
<evidence type="ECO:0000256" key="5">
    <source>
        <dbReference type="ARBA" id="ARBA00022695"/>
    </source>
</evidence>
<evidence type="ECO:0000256" key="7">
    <source>
        <dbReference type="ARBA" id="ARBA00048552"/>
    </source>
</evidence>
<evidence type="ECO:0000256" key="3">
    <source>
        <dbReference type="ARBA" id="ARBA00022478"/>
    </source>
</evidence>
<sequence>MFNIKEYNTVYKNYINYIINNLYTLFNEIVKCDMRVRPRKKKKSIKNICIYLDLISFKSVNLINCTSYYTVKNSNSYYNITVPIKFIFSNTRTFSINYNILNIPKISELGDILMNGYNRTPILYLKSIVKYVEFNFNNSVYIYYLLHLDKYNYVYIYIKDNSSIYININKKYYIDLNVRTIDRIFNRCSSSLDLYKFIKFFNLIELQDNKELDEDLLYNTNLGVYFDSLVYLDIVHIITKFIRIKYRKINYIDTDNILNKSVHNLCDTIFDLLKKSCNTSTFFKYIKYMHSDAYTNNLFNIKLFRENFLINPSLHYTNNLNLLAVLNAKSKINIFGYSTVSNNTFSIPKALRNVQYNYINLINILYTIDGEKCGIISTITTNTLQVNSQLNTLLLTNSKFNNKLSLNVYSKNIYCAPINKLNLIKKNINVKVGYIEIIENGEFKIVKLSKYNTKLELNLYNMFNITELVIPFLLNNDLCRSLMGSKMHTQAVPLIYTNNQYVLTKYNKFSNLLSNKYIISKTSGIVVYCTNYKITILDNKNRYVNYYLSPYNVNDYNSYNNYKPSVWEGEYITTGSILAFPSDINNFEFTLGFNNLTSYSFYYGHEHEDAIVLNKSLIYKNILASLLFNVIDINLSYVLSMYIELLISKNIKSINYLYKLIYSTYKKLKKQKQKSFKILFKNRIIKNKRKIFFKRKYIHSGNLVERELKLECTGFNNFQSSNKLEVYFNLKLFLLNINNLYIGDKLCGRHGNKGTVSIITDSINFPYSSKDYSPYIITSPVGAAARMNLGQFLEGSIGNISYYNNARTRAPINLLNSDLYSNLYVKSIYNTLNTKHIDNKVDDSSTSTFRDFKTGYKLKNFTYSVLLYFFKLVHTSKSKFKYRNTDDLNLTQHISNNSPKQKFGEMEVWSLEAHGASFNEKELSLIKTDYKFLTKINQNKSLILSSKSFNMLLMELKSILININYNSHYKHSKTYFKI</sequence>
<keyword evidence="3" id="KW-0240">DNA-directed RNA polymerase</keyword>
<evidence type="ECO:0000256" key="2">
    <source>
        <dbReference type="ARBA" id="ARBA00012418"/>
    </source>
</evidence>